<proteinExistence type="predicted"/>
<evidence type="ECO:0000256" key="1">
    <source>
        <dbReference type="SAM" id="MobiDB-lite"/>
    </source>
</evidence>
<dbReference type="RefSeq" id="WP_084999010.1">
    <property type="nucleotide sequence ID" value="NZ_CP181269.1"/>
</dbReference>
<evidence type="ECO:0000313" key="4">
    <source>
        <dbReference type="EMBL" id="MSE19778.1"/>
    </source>
</evidence>
<dbReference type="Pfam" id="PF10097">
    <property type="entry name" value="DUF2335"/>
    <property type="match status" value="1"/>
</dbReference>
<keyword evidence="2" id="KW-0472">Membrane</keyword>
<keyword evidence="2" id="KW-1133">Transmembrane helix</keyword>
<dbReference type="AlphaFoldDB" id="A0A844EJP1"/>
<keyword evidence="2" id="KW-0812">Transmembrane</keyword>
<dbReference type="EMBL" id="WKKY01000002">
    <property type="protein sequence ID" value="MSE19778.1"/>
    <property type="molecule type" value="Genomic_DNA"/>
</dbReference>
<feature type="region of interest" description="Disordered" evidence="1">
    <location>
        <begin position="1"/>
        <end position="30"/>
    </location>
</feature>
<accession>A0A844EJP1</accession>
<dbReference type="InterPro" id="IPR019284">
    <property type="entry name" value="RP532"/>
</dbReference>
<feature type="transmembrane region" description="Helical" evidence="2">
    <location>
        <begin position="127"/>
        <end position="145"/>
    </location>
</feature>
<protein>
    <submittedName>
        <fullName evidence="4">DUF2335 domain-containing protein</fullName>
    </submittedName>
</protein>
<comment type="caution">
    <text evidence="4">The sequence shown here is derived from an EMBL/GenBank/DDBJ whole genome shotgun (WGS) entry which is preliminary data.</text>
</comment>
<sequence>MTENKSKSNDLSKTDDFSNKLSNDSDLLDQVEALPEEKRQEMMQTLEMYSGPIPHPEILEGYEKLDPGAAKEIIDNGVQESQHRRKMETKRQARRGHLAWATLICLTVIVFLFIAGSFYLILNNHEIIGSIFGGGSFLALLGSWVDQVPMLTAKDDISIDDSK</sequence>
<feature type="compositionally biased region" description="Basic and acidic residues" evidence="1">
    <location>
        <begin position="1"/>
        <end position="18"/>
    </location>
</feature>
<name>A0A844EJP1_9LACO</name>
<evidence type="ECO:0000313" key="3">
    <source>
        <dbReference type="EMBL" id="MSE19716.1"/>
    </source>
</evidence>
<dbReference type="EMBL" id="WKKY01000002">
    <property type="protein sequence ID" value="MSE19716.1"/>
    <property type="molecule type" value="Genomic_DNA"/>
</dbReference>
<evidence type="ECO:0000313" key="5">
    <source>
        <dbReference type="Proteomes" id="UP000491237"/>
    </source>
</evidence>
<evidence type="ECO:0000256" key="2">
    <source>
        <dbReference type="SAM" id="Phobius"/>
    </source>
</evidence>
<gene>
    <name evidence="3" type="ORF">GKC44_00250</name>
    <name evidence="4" type="ORF">GKC44_00570</name>
</gene>
<reference evidence="4 5" key="1">
    <citation type="submission" date="2019-11" db="EMBL/GenBank/DDBJ databases">
        <title>Draft Genome Sequence of Plant Growth-Promoting Rhizosphere-Associated Bacteria.</title>
        <authorList>
            <person name="Vasilyev I.Y."/>
            <person name="Radchenko V."/>
            <person name="Ilnitskaya E.V."/>
        </authorList>
    </citation>
    <scope>NUCLEOTIDE SEQUENCE [LARGE SCALE GENOMIC DNA]</scope>
    <source>
        <strain evidence="4 5">VRA_07sq_f</strain>
    </source>
</reference>
<dbReference type="Proteomes" id="UP000491237">
    <property type="component" value="Unassembled WGS sequence"/>
</dbReference>
<organism evidence="4 5">
    <name type="scientific">Lentilactobacillus parabuchneri</name>
    <dbReference type="NCBI Taxonomy" id="152331"/>
    <lineage>
        <taxon>Bacteria</taxon>
        <taxon>Bacillati</taxon>
        <taxon>Bacillota</taxon>
        <taxon>Bacilli</taxon>
        <taxon>Lactobacillales</taxon>
        <taxon>Lactobacillaceae</taxon>
        <taxon>Lentilactobacillus</taxon>
    </lineage>
</organism>
<feature type="transmembrane region" description="Helical" evidence="2">
    <location>
        <begin position="98"/>
        <end position="121"/>
    </location>
</feature>